<reference evidence="1 2" key="1">
    <citation type="journal article" date="2019" name="Commun. Biol.">
        <title>The bagworm genome reveals a unique fibroin gene that provides high tensile strength.</title>
        <authorList>
            <person name="Kono N."/>
            <person name="Nakamura H."/>
            <person name="Ohtoshi R."/>
            <person name="Tomita M."/>
            <person name="Numata K."/>
            <person name="Arakawa K."/>
        </authorList>
    </citation>
    <scope>NUCLEOTIDE SEQUENCE [LARGE SCALE GENOMIC DNA]</scope>
</reference>
<organism evidence="1 2">
    <name type="scientific">Eumeta variegata</name>
    <name type="common">Bagworm moth</name>
    <name type="synonym">Eumeta japonica</name>
    <dbReference type="NCBI Taxonomy" id="151549"/>
    <lineage>
        <taxon>Eukaryota</taxon>
        <taxon>Metazoa</taxon>
        <taxon>Ecdysozoa</taxon>
        <taxon>Arthropoda</taxon>
        <taxon>Hexapoda</taxon>
        <taxon>Insecta</taxon>
        <taxon>Pterygota</taxon>
        <taxon>Neoptera</taxon>
        <taxon>Endopterygota</taxon>
        <taxon>Lepidoptera</taxon>
        <taxon>Glossata</taxon>
        <taxon>Ditrysia</taxon>
        <taxon>Tineoidea</taxon>
        <taxon>Psychidae</taxon>
        <taxon>Oiketicinae</taxon>
        <taxon>Eumeta</taxon>
    </lineage>
</organism>
<dbReference type="InterPro" id="IPR052709">
    <property type="entry name" value="Transposase-MT_Hybrid"/>
</dbReference>
<dbReference type="PANTHER" id="PTHR46060:SF1">
    <property type="entry name" value="MARINER MOS1 TRANSPOSASE-LIKE PROTEIN"/>
    <property type="match status" value="1"/>
</dbReference>
<comment type="caution">
    <text evidence="1">The sequence shown here is derived from an EMBL/GenBank/DDBJ whole genome shotgun (WGS) entry which is preliminary data.</text>
</comment>
<proteinExistence type="predicted"/>
<dbReference type="STRING" id="151549.A0A4C1SW73"/>
<sequence>MKIGATLSEISLGHKAYWGLAKALKTEGAAPTPALKRPHKSIAFDDREKAECLADSIEHQCSDNPPYNEAALSERTRREWFQKCENGDFDVEDKDRSERPKIYDDAEFDELLEEDSSQTLEKSLIKQSRIVLPHPPYSPDIAPSDYRLIRSMAYAMSEQRFTSYEDTKNWADSWIASKGMEFFRLGIRTLPERWKKVVASDGQYFN</sequence>
<dbReference type="GO" id="GO:0003676">
    <property type="term" value="F:nucleic acid binding"/>
    <property type="evidence" value="ECO:0007669"/>
    <property type="project" value="InterPro"/>
</dbReference>
<name>A0A4C1SW73_EUMVA</name>
<dbReference type="OrthoDB" id="616263at2759"/>
<keyword evidence="2" id="KW-1185">Reference proteome</keyword>
<protein>
    <submittedName>
        <fullName evidence="1">Mariner Mos1 transposase</fullName>
    </submittedName>
</protein>
<dbReference type="Gene3D" id="3.30.420.10">
    <property type="entry name" value="Ribonuclease H-like superfamily/Ribonuclease H"/>
    <property type="match status" value="1"/>
</dbReference>
<dbReference type="EMBL" id="BGZK01000018">
    <property type="protein sequence ID" value="GBP05500.1"/>
    <property type="molecule type" value="Genomic_DNA"/>
</dbReference>
<dbReference type="Proteomes" id="UP000299102">
    <property type="component" value="Unassembled WGS sequence"/>
</dbReference>
<accession>A0A4C1SW73</accession>
<dbReference type="AlphaFoldDB" id="A0A4C1SW73"/>
<evidence type="ECO:0000313" key="1">
    <source>
        <dbReference type="EMBL" id="GBP05500.1"/>
    </source>
</evidence>
<evidence type="ECO:0000313" key="2">
    <source>
        <dbReference type="Proteomes" id="UP000299102"/>
    </source>
</evidence>
<dbReference type="PANTHER" id="PTHR46060">
    <property type="entry name" value="MARINER MOS1 TRANSPOSASE-LIKE PROTEIN"/>
    <property type="match status" value="1"/>
</dbReference>
<dbReference type="InterPro" id="IPR036397">
    <property type="entry name" value="RNaseH_sf"/>
</dbReference>
<gene>
    <name evidence="1" type="ORF">EVAR_3012_1</name>
</gene>